<feature type="region of interest" description="Disordered" evidence="1">
    <location>
        <begin position="37"/>
        <end position="66"/>
    </location>
</feature>
<organism evidence="3 4">
    <name type="scientific">Pocillopora damicornis</name>
    <name type="common">Cauliflower coral</name>
    <name type="synonym">Millepora damicornis</name>
    <dbReference type="NCBI Taxonomy" id="46731"/>
    <lineage>
        <taxon>Eukaryota</taxon>
        <taxon>Metazoa</taxon>
        <taxon>Cnidaria</taxon>
        <taxon>Anthozoa</taxon>
        <taxon>Hexacorallia</taxon>
        <taxon>Scleractinia</taxon>
        <taxon>Astrocoeniina</taxon>
        <taxon>Pocilloporidae</taxon>
        <taxon>Pocillopora</taxon>
    </lineage>
</organism>
<feature type="region of interest" description="Disordered" evidence="1">
    <location>
        <begin position="1"/>
        <end position="21"/>
    </location>
</feature>
<name>A0A3M6TUN5_POCDA</name>
<protein>
    <recommendedName>
        <fullName evidence="2">SUI1 domain-containing protein</fullName>
    </recommendedName>
</protein>
<comment type="caution">
    <text evidence="3">The sequence shown here is derived from an EMBL/GenBank/DDBJ whole genome shotgun (WGS) entry which is preliminary data.</text>
</comment>
<dbReference type="Pfam" id="PF01253">
    <property type="entry name" value="SUI1"/>
    <property type="match status" value="1"/>
</dbReference>
<proteinExistence type="predicted"/>
<keyword evidence="4" id="KW-1185">Reference proteome</keyword>
<evidence type="ECO:0000259" key="2">
    <source>
        <dbReference type="PROSITE" id="PS50296"/>
    </source>
</evidence>
<dbReference type="GO" id="GO:0003735">
    <property type="term" value="F:structural constituent of ribosome"/>
    <property type="evidence" value="ECO:0007669"/>
    <property type="project" value="InterPro"/>
</dbReference>
<dbReference type="Proteomes" id="UP000275408">
    <property type="component" value="Unassembled WGS sequence"/>
</dbReference>
<feature type="compositionally biased region" description="Basic and acidic residues" evidence="1">
    <location>
        <begin position="8"/>
        <end position="19"/>
    </location>
</feature>
<evidence type="ECO:0000313" key="4">
    <source>
        <dbReference type="Proteomes" id="UP000275408"/>
    </source>
</evidence>
<dbReference type="Gene3D" id="3.30.780.10">
    <property type="entry name" value="SUI1-like domain"/>
    <property type="match status" value="1"/>
</dbReference>
<feature type="domain" description="SUI1" evidence="2">
    <location>
        <begin position="79"/>
        <end position="142"/>
    </location>
</feature>
<dbReference type="GO" id="GO:0003743">
    <property type="term" value="F:translation initiation factor activity"/>
    <property type="evidence" value="ECO:0007669"/>
    <property type="project" value="InterPro"/>
</dbReference>
<dbReference type="AlphaFoldDB" id="A0A3M6TUN5"/>
<dbReference type="GO" id="GO:0005840">
    <property type="term" value="C:ribosome"/>
    <property type="evidence" value="ECO:0007669"/>
    <property type="project" value="InterPro"/>
</dbReference>
<dbReference type="EMBL" id="RCHS01002913">
    <property type="protein sequence ID" value="RMX45009.1"/>
    <property type="molecule type" value="Genomic_DNA"/>
</dbReference>
<reference evidence="3 4" key="1">
    <citation type="journal article" date="2018" name="Sci. Rep.">
        <title>Comparative analysis of the Pocillopora damicornis genome highlights role of immune system in coral evolution.</title>
        <authorList>
            <person name="Cunning R."/>
            <person name="Bay R.A."/>
            <person name="Gillette P."/>
            <person name="Baker A.C."/>
            <person name="Traylor-Knowles N."/>
        </authorList>
    </citation>
    <scope>NUCLEOTIDE SEQUENCE [LARGE SCALE GENOMIC DNA]</scope>
    <source>
        <strain evidence="3">RSMAS</strain>
        <tissue evidence="3">Whole animal</tissue>
    </source>
</reference>
<sequence>MPKRNNRVPKESDRERRPPELTLASFLSGSLASQTSVVSEGASSADQLDFVGTRSTSKEEEKTNETIGFAVKRTKKGKIPISYENRAKGKKVTVVSNVTGDPGILLQELKKKIGAGGVVRGETVEIQGDHQVLVEKFLTGHPCLK</sequence>
<dbReference type="InterPro" id="IPR036877">
    <property type="entry name" value="SUI1_dom_sf"/>
</dbReference>
<gene>
    <name evidence="3" type="ORF">pdam_00022510</name>
</gene>
<feature type="compositionally biased region" description="Polar residues" evidence="1">
    <location>
        <begin position="37"/>
        <end position="46"/>
    </location>
</feature>
<evidence type="ECO:0000256" key="1">
    <source>
        <dbReference type="SAM" id="MobiDB-lite"/>
    </source>
</evidence>
<evidence type="ECO:0000313" key="3">
    <source>
        <dbReference type="EMBL" id="RMX45009.1"/>
    </source>
</evidence>
<dbReference type="PROSITE" id="PS50296">
    <property type="entry name" value="SUI1"/>
    <property type="match status" value="1"/>
</dbReference>
<dbReference type="InterPro" id="IPR001950">
    <property type="entry name" value="SUI1"/>
</dbReference>
<dbReference type="OrthoDB" id="439458at2759"/>
<dbReference type="OMA" id="RSSXESE"/>
<accession>A0A3M6TUN5</accession>
<dbReference type="SUPFAM" id="SSF55159">
    <property type="entry name" value="eIF1-like"/>
    <property type="match status" value="1"/>
</dbReference>